<accession>A0AAW1DJ34</accession>
<comment type="caution">
    <text evidence="2">The sequence shown here is derived from an EMBL/GenBank/DDBJ whole genome shotgun (WGS) entry which is preliminary data.</text>
</comment>
<organism evidence="2 3">
    <name type="scientific">Rhynocoris fuscipes</name>
    <dbReference type="NCBI Taxonomy" id="488301"/>
    <lineage>
        <taxon>Eukaryota</taxon>
        <taxon>Metazoa</taxon>
        <taxon>Ecdysozoa</taxon>
        <taxon>Arthropoda</taxon>
        <taxon>Hexapoda</taxon>
        <taxon>Insecta</taxon>
        <taxon>Pterygota</taxon>
        <taxon>Neoptera</taxon>
        <taxon>Paraneoptera</taxon>
        <taxon>Hemiptera</taxon>
        <taxon>Heteroptera</taxon>
        <taxon>Panheteroptera</taxon>
        <taxon>Cimicomorpha</taxon>
        <taxon>Reduviidae</taxon>
        <taxon>Harpactorinae</taxon>
        <taxon>Harpactorini</taxon>
        <taxon>Rhynocoris</taxon>
    </lineage>
</organism>
<sequence>MWFTAPENTFRMSSFRTKKWKRKYALSKNGGSTGNNEKPEKNDKKDNNASKGVPANNWEYVAFNPGITGRRSVPDSPIDEPDLAISCSNASANPKVSMQPSPGPSPPGSRPNSRPPSWLAALPHHFVIEELEENQEVYEE</sequence>
<reference evidence="2 3" key="1">
    <citation type="submission" date="2022-12" db="EMBL/GenBank/DDBJ databases">
        <title>Chromosome-level genome assembly of true bugs.</title>
        <authorList>
            <person name="Ma L."/>
            <person name="Li H."/>
        </authorList>
    </citation>
    <scope>NUCLEOTIDE SEQUENCE [LARGE SCALE GENOMIC DNA]</scope>
    <source>
        <strain evidence="2">Lab_2022b</strain>
    </source>
</reference>
<name>A0AAW1DJ34_9HEMI</name>
<evidence type="ECO:0000256" key="1">
    <source>
        <dbReference type="SAM" id="MobiDB-lite"/>
    </source>
</evidence>
<proteinExistence type="predicted"/>
<dbReference type="EMBL" id="JAPXFL010000002">
    <property type="protein sequence ID" value="KAK9511024.1"/>
    <property type="molecule type" value="Genomic_DNA"/>
</dbReference>
<protein>
    <submittedName>
        <fullName evidence="2">Uncharacterized protein</fullName>
    </submittedName>
</protein>
<keyword evidence="3" id="KW-1185">Reference proteome</keyword>
<dbReference type="Proteomes" id="UP001461498">
    <property type="component" value="Unassembled WGS sequence"/>
</dbReference>
<feature type="compositionally biased region" description="Polar residues" evidence="1">
    <location>
        <begin position="86"/>
        <end position="99"/>
    </location>
</feature>
<evidence type="ECO:0000313" key="2">
    <source>
        <dbReference type="EMBL" id="KAK9511024.1"/>
    </source>
</evidence>
<gene>
    <name evidence="2" type="ORF">O3M35_005674</name>
</gene>
<dbReference type="AlphaFoldDB" id="A0AAW1DJ34"/>
<evidence type="ECO:0000313" key="3">
    <source>
        <dbReference type="Proteomes" id="UP001461498"/>
    </source>
</evidence>
<feature type="region of interest" description="Disordered" evidence="1">
    <location>
        <begin position="21"/>
        <end position="118"/>
    </location>
</feature>
<feature type="compositionally biased region" description="Basic and acidic residues" evidence="1">
    <location>
        <begin position="37"/>
        <end position="48"/>
    </location>
</feature>